<feature type="transmembrane region" description="Helical" evidence="5">
    <location>
        <begin position="289"/>
        <end position="310"/>
    </location>
</feature>
<dbReference type="Gene3D" id="1.20.1070.10">
    <property type="entry name" value="Rhodopsin 7-helix transmembrane proteins"/>
    <property type="match status" value="1"/>
</dbReference>
<feature type="transmembrane region" description="Helical" evidence="5">
    <location>
        <begin position="185"/>
        <end position="209"/>
    </location>
</feature>
<proteinExistence type="predicted"/>
<feature type="transmembrane region" description="Helical" evidence="5">
    <location>
        <begin position="331"/>
        <end position="353"/>
    </location>
</feature>
<evidence type="ECO:0000256" key="3">
    <source>
        <dbReference type="ARBA" id="ARBA00022989"/>
    </source>
</evidence>
<dbReference type="OrthoDB" id="10346047at2759"/>
<accession>A0A1I8NKI6</accession>
<dbReference type="InterPro" id="IPR051384">
    <property type="entry name" value="Mth_GPCR"/>
</dbReference>
<dbReference type="AlphaFoldDB" id="A0A1I8NKI6"/>
<evidence type="ECO:0000256" key="5">
    <source>
        <dbReference type="SAM" id="Phobius"/>
    </source>
</evidence>
<feature type="chain" id="PRO_5044561803" description="G-protein coupled receptors family 2 profile 2 domain-containing protein" evidence="6">
    <location>
        <begin position="24"/>
        <end position="412"/>
    </location>
</feature>
<dbReference type="PRINTS" id="PR00249">
    <property type="entry name" value="GPCRSECRETIN"/>
</dbReference>
<dbReference type="Pfam" id="PF00002">
    <property type="entry name" value="7tm_2"/>
    <property type="match status" value="1"/>
</dbReference>
<dbReference type="VEuPathDB" id="VectorBase:MDOA016648"/>
<name>A0A1I8NKI6_MUSDO</name>
<evidence type="ECO:0008006" key="8">
    <source>
        <dbReference type="Google" id="ProtNLM"/>
    </source>
</evidence>
<protein>
    <recommendedName>
        <fullName evidence="8">G-protein coupled receptors family 2 profile 2 domain-containing protein</fullName>
    </recommendedName>
</protein>
<dbReference type="PANTHER" id="PTHR47154">
    <property type="entry name" value="G-PROTEIN COUPLED RECEPTOR MTH-RELATED"/>
    <property type="match status" value="1"/>
</dbReference>
<dbReference type="STRING" id="7370.A0A1I8NKI6"/>
<feature type="transmembrane region" description="Helical" evidence="5">
    <location>
        <begin position="150"/>
        <end position="173"/>
    </location>
</feature>
<reference evidence="7" key="1">
    <citation type="submission" date="2020-05" db="UniProtKB">
        <authorList>
            <consortium name="EnsemblMetazoa"/>
        </authorList>
    </citation>
    <scope>IDENTIFICATION</scope>
    <source>
        <strain evidence="7">Aabys</strain>
    </source>
</reference>
<dbReference type="VEuPathDB" id="VectorBase:MDOMA2_005248"/>
<evidence type="ECO:0000313" key="7">
    <source>
        <dbReference type="EnsemblMetazoa" id="MDOA016648-PA"/>
    </source>
</evidence>
<feature type="transmembrane region" description="Helical" evidence="5">
    <location>
        <begin position="264"/>
        <end position="283"/>
    </location>
</feature>
<dbReference type="PANTHER" id="PTHR47154:SF2">
    <property type="entry name" value="G-PROTEIN COUPLED RECEPTOR MTH-RELATED"/>
    <property type="match status" value="1"/>
</dbReference>
<organism evidence="7">
    <name type="scientific">Musca domestica</name>
    <name type="common">House fly</name>
    <dbReference type="NCBI Taxonomy" id="7370"/>
    <lineage>
        <taxon>Eukaryota</taxon>
        <taxon>Metazoa</taxon>
        <taxon>Ecdysozoa</taxon>
        <taxon>Arthropoda</taxon>
        <taxon>Hexapoda</taxon>
        <taxon>Insecta</taxon>
        <taxon>Pterygota</taxon>
        <taxon>Neoptera</taxon>
        <taxon>Endopterygota</taxon>
        <taxon>Diptera</taxon>
        <taxon>Brachycera</taxon>
        <taxon>Muscomorpha</taxon>
        <taxon>Muscoidea</taxon>
        <taxon>Muscidae</taxon>
        <taxon>Musca</taxon>
    </lineage>
</organism>
<gene>
    <name evidence="7" type="primary">105262380</name>
</gene>
<keyword evidence="2 5" id="KW-0812">Transmembrane</keyword>
<keyword evidence="3 5" id="KW-1133">Transmembrane helix</keyword>
<dbReference type="GO" id="GO:0008528">
    <property type="term" value="F:G protein-coupled peptide receptor activity"/>
    <property type="evidence" value="ECO:0007669"/>
    <property type="project" value="TreeGrafter"/>
</dbReference>
<sequence>MKILLPAALLMTIFGWQLVVVASNDVCHTDETSCIKSCCNSTDFYRINPEKCHLVWKYFNLSMDSKLNVFNGNHRYMELLVKFWHDVSVPCLRSEDIQISWPRKEWTWNENPSHIPDYCFTQHYNDTTHKTDFVPLDCATEYTWYSYSRYVIIVGLILSVLLLLSTICIYLLIKDLRGNMRLKLFIWYLTSLVMAHTSMIACVDVIWSYGNQKYLSVVIGFISSYFFMSTFLSMNVIGFEIWITFKQLSVENNLRNDHKRYTLYAIYVWSIPIIFYILYFLTLSSFWSFGPVVIILFLNFFTFVILTYKICTTRYNVANLTDNQNLVVETVKIILSLFFMMGIPRLIFFVFLYMSNLAYYMISKYIFLSIEAPLIFKLFVLKKNVWNMLKNRFWHKYIQANTTTTEDVSATP</sequence>
<evidence type="ECO:0000256" key="2">
    <source>
        <dbReference type="ARBA" id="ARBA00022692"/>
    </source>
</evidence>
<comment type="subcellular location">
    <subcellularLocation>
        <location evidence="1">Membrane</location>
        <topology evidence="1">Multi-pass membrane protein</topology>
    </subcellularLocation>
</comment>
<feature type="transmembrane region" description="Helical" evidence="5">
    <location>
        <begin position="215"/>
        <end position="243"/>
    </location>
</feature>
<feature type="signal peptide" evidence="6">
    <location>
        <begin position="1"/>
        <end position="23"/>
    </location>
</feature>
<feature type="transmembrane region" description="Helical" evidence="5">
    <location>
        <begin position="359"/>
        <end position="380"/>
    </location>
</feature>
<dbReference type="InterPro" id="IPR000832">
    <property type="entry name" value="GPCR_2_secretin-like"/>
</dbReference>
<dbReference type="EnsemblMetazoa" id="MDOA016648-RA">
    <property type="protein sequence ID" value="MDOA016648-PA"/>
    <property type="gene ID" value="MDOA016648"/>
</dbReference>
<dbReference type="GO" id="GO:0005886">
    <property type="term" value="C:plasma membrane"/>
    <property type="evidence" value="ECO:0007669"/>
    <property type="project" value="TreeGrafter"/>
</dbReference>
<evidence type="ECO:0000256" key="6">
    <source>
        <dbReference type="SAM" id="SignalP"/>
    </source>
</evidence>
<evidence type="ECO:0000256" key="4">
    <source>
        <dbReference type="ARBA" id="ARBA00023136"/>
    </source>
</evidence>
<keyword evidence="4 5" id="KW-0472">Membrane</keyword>
<keyword evidence="6" id="KW-0732">Signal</keyword>
<evidence type="ECO:0000256" key="1">
    <source>
        <dbReference type="ARBA" id="ARBA00004141"/>
    </source>
</evidence>